<accession>A0A5E4R7G6</accession>
<dbReference type="InterPro" id="IPR036188">
    <property type="entry name" value="FAD/NAD-bd_sf"/>
</dbReference>
<organism evidence="1 2">
    <name type="scientific">Pandoraea communis</name>
    <dbReference type="NCBI Taxonomy" id="2508297"/>
    <lineage>
        <taxon>Bacteria</taxon>
        <taxon>Pseudomonadati</taxon>
        <taxon>Pseudomonadota</taxon>
        <taxon>Betaproteobacteria</taxon>
        <taxon>Burkholderiales</taxon>
        <taxon>Burkholderiaceae</taxon>
        <taxon>Pandoraea</taxon>
    </lineage>
</organism>
<gene>
    <name evidence="1" type="ORF">PCO31110_00015</name>
</gene>
<dbReference type="Gene3D" id="3.50.50.60">
    <property type="entry name" value="FAD/NAD(P)-binding domain"/>
    <property type="match status" value="1"/>
</dbReference>
<dbReference type="EMBL" id="CABPSJ010000001">
    <property type="protein sequence ID" value="VVD59280.1"/>
    <property type="molecule type" value="Genomic_DNA"/>
</dbReference>
<name>A0A5E4R7G6_9BURK</name>
<proteinExistence type="predicted"/>
<evidence type="ECO:0000313" key="1">
    <source>
        <dbReference type="EMBL" id="VVD59280.1"/>
    </source>
</evidence>
<dbReference type="RefSeq" id="WP_150689339.1">
    <property type="nucleotide sequence ID" value="NZ_CABPSJ010000001.1"/>
</dbReference>
<dbReference type="Proteomes" id="UP000337189">
    <property type="component" value="Unassembled WGS sequence"/>
</dbReference>
<dbReference type="AlphaFoldDB" id="A0A5E4R7G6"/>
<sequence length="491" mass="53239">MSVCIIGGGLAGIALSINLKMSDLDEEVVLVTDARPSNTRVAGQRFRNRVAHQTGDRVEQLEKLFADRNGGVVTDAMKRFALLSVSELSRWLSLNPADHGIDLPPLDFDDEPTWFGPQLGRPNEWGNARGFALMQWLSELAKGLGVRTVQGTVTRLSRQADIIEHVTVQTKQPDGSIGRNLLRADTYVLAGGNPGGALFQSTNVEIRHSPHELAWEAGLSLTDLDLTMFHILGNCDRAGAARVGCFETDVLDQATIYLRSASGHFDVLDEETTHLLAQHQAHYQFAEISKRFIRHGGVVRIVFPDQTEKLGRVSHHYSHMGIETHDGFTVAGMRNLFAVGDAAGTGYWCGHKVRFPGVALVNCIVGAALVNDAVARRAAATRAIEWEAVTVDSRNSGPAESAMGGRNLKEINTSGLFDFAFGSDPEAGTLAWADALTTVWKRTDGVNPLLEISLACAFACHDVASGGWPQAAIGRSDLVERVHLHYDASFA</sequence>
<dbReference type="SUPFAM" id="SSF51905">
    <property type="entry name" value="FAD/NAD(P)-binding domain"/>
    <property type="match status" value="1"/>
</dbReference>
<evidence type="ECO:0000313" key="2">
    <source>
        <dbReference type="Proteomes" id="UP000337189"/>
    </source>
</evidence>
<protein>
    <submittedName>
        <fullName evidence="1">Uncharacterized protein</fullName>
    </submittedName>
</protein>
<reference evidence="1 2" key="1">
    <citation type="submission" date="2019-08" db="EMBL/GenBank/DDBJ databases">
        <authorList>
            <person name="Peeters C."/>
        </authorList>
    </citation>
    <scope>NUCLEOTIDE SEQUENCE [LARGE SCALE GENOMIC DNA]</scope>
    <source>
        <strain evidence="1 2">LMG 31110</strain>
    </source>
</reference>